<dbReference type="Proteomes" id="UP001595798">
    <property type="component" value="Unassembled WGS sequence"/>
</dbReference>
<dbReference type="RefSeq" id="WP_379887635.1">
    <property type="nucleotide sequence ID" value="NZ_JBHSDI010000015.1"/>
</dbReference>
<reference evidence="2" key="1">
    <citation type="journal article" date="2019" name="Int. J. Syst. Evol. Microbiol.">
        <title>The Global Catalogue of Microorganisms (GCM) 10K type strain sequencing project: providing services to taxonomists for standard genome sequencing and annotation.</title>
        <authorList>
            <consortium name="The Broad Institute Genomics Platform"/>
            <consortium name="The Broad Institute Genome Sequencing Center for Infectious Disease"/>
            <person name="Wu L."/>
            <person name="Ma J."/>
        </authorList>
    </citation>
    <scope>NUCLEOTIDE SEQUENCE [LARGE SCALE GENOMIC DNA]</scope>
    <source>
        <strain evidence="2">CECT 7297</strain>
    </source>
</reference>
<name>A0ABV8QHG2_9GAMM</name>
<keyword evidence="2" id="KW-1185">Reference proteome</keyword>
<dbReference type="PANTHER" id="PTHR34290">
    <property type="entry name" value="SI:CH73-390P7.2"/>
    <property type="match status" value="1"/>
</dbReference>
<dbReference type="PANTHER" id="PTHR34290:SF2">
    <property type="entry name" value="OS04G0668800 PROTEIN"/>
    <property type="match status" value="1"/>
</dbReference>
<sequence>MDMIFYDGHCPLCLREIAVLRRMERGGLSFVDIHQQPDSGPLAPGRDQLLRRLHLVASDGNWYIGLDATLRAWSHTSAGWLFKPLAWPLINPVARLLYNQWADRRYRHRYVCNSCTRI</sequence>
<organism evidence="1 2">
    <name type="scientific">Marinobacter lacisalsi</name>
    <dbReference type="NCBI Taxonomy" id="475979"/>
    <lineage>
        <taxon>Bacteria</taxon>
        <taxon>Pseudomonadati</taxon>
        <taxon>Pseudomonadota</taxon>
        <taxon>Gammaproteobacteria</taxon>
        <taxon>Pseudomonadales</taxon>
        <taxon>Marinobacteraceae</taxon>
        <taxon>Marinobacter</taxon>
    </lineage>
</organism>
<protein>
    <submittedName>
        <fullName evidence="1">Thiol-disulfide oxidoreductase DCC family protein</fullName>
    </submittedName>
</protein>
<evidence type="ECO:0000313" key="2">
    <source>
        <dbReference type="Proteomes" id="UP001595798"/>
    </source>
</evidence>
<accession>A0ABV8QHG2</accession>
<gene>
    <name evidence="1" type="ORF">ACFOZ5_12090</name>
</gene>
<dbReference type="Pfam" id="PF04134">
    <property type="entry name" value="DCC1-like"/>
    <property type="match status" value="1"/>
</dbReference>
<proteinExistence type="predicted"/>
<dbReference type="InterPro" id="IPR007263">
    <property type="entry name" value="DCC1-like"/>
</dbReference>
<comment type="caution">
    <text evidence="1">The sequence shown here is derived from an EMBL/GenBank/DDBJ whole genome shotgun (WGS) entry which is preliminary data.</text>
</comment>
<evidence type="ECO:0000313" key="1">
    <source>
        <dbReference type="EMBL" id="MFC4259770.1"/>
    </source>
</evidence>
<dbReference type="EMBL" id="JBHSDI010000015">
    <property type="protein sequence ID" value="MFC4259770.1"/>
    <property type="molecule type" value="Genomic_DNA"/>
</dbReference>
<dbReference type="InterPro" id="IPR044691">
    <property type="entry name" value="DCC1_Trx"/>
</dbReference>